<dbReference type="Proteomes" id="UP001595859">
    <property type="component" value="Unassembled WGS sequence"/>
</dbReference>
<dbReference type="Gene3D" id="3.40.190.10">
    <property type="entry name" value="Periplasmic binding protein-like II"/>
    <property type="match status" value="2"/>
</dbReference>
<sequence>MATTPKLAAVAALLMLASACGSGPGAASDDGDPRTLRIAHNSNAAALPVQVAMAEGIFDKHDLNVEFTKVENIGTLPGTLGRSFDVALSVPTTVIAAAQQGIPVTQVSGATIDVEDNPTAFVIGSKSAGITDVKQLAGKTLGVLTETGTLHIATKAWLKQEGVDPASVNIVQVDGPAQADQLAAGRVDAVETVMPFATNILADPNATDLGDPYLELAPELSAILWIATQDFAAQNAEVLTDFRAALDEAAEFIAGNDEQARAVLKEYTGLPDATIKAAKHPTYTTEIRRQDMQVWLEAMQEADGFTGDVDLDALVTSTD</sequence>
<dbReference type="InterPro" id="IPR015168">
    <property type="entry name" value="SsuA/THI5"/>
</dbReference>
<reference evidence="7" key="1">
    <citation type="journal article" date="2019" name="Int. J. Syst. Evol. Microbiol.">
        <title>The Global Catalogue of Microorganisms (GCM) 10K type strain sequencing project: providing services to taxonomists for standard genome sequencing and annotation.</title>
        <authorList>
            <consortium name="The Broad Institute Genomics Platform"/>
            <consortium name="The Broad Institute Genome Sequencing Center for Infectious Disease"/>
            <person name="Wu L."/>
            <person name="Ma J."/>
        </authorList>
    </citation>
    <scope>NUCLEOTIDE SEQUENCE [LARGE SCALE GENOMIC DNA]</scope>
    <source>
        <strain evidence="7">ZS-22-S1</strain>
    </source>
</reference>
<evidence type="ECO:0000313" key="6">
    <source>
        <dbReference type="EMBL" id="MFC4855440.1"/>
    </source>
</evidence>
<keyword evidence="3 4" id="KW-0732">Signal</keyword>
<protein>
    <submittedName>
        <fullName evidence="6">ABC transporter substrate-binding protein</fullName>
    </submittedName>
</protein>
<accession>A0ABV9S1F2</accession>
<evidence type="ECO:0000256" key="4">
    <source>
        <dbReference type="SAM" id="SignalP"/>
    </source>
</evidence>
<name>A0ABV9S1F2_9PSEU</name>
<comment type="subcellular location">
    <subcellularLocation>
        <location evidence="1">Periplasm</location>
    </subcellularLocation>
</comment>
<evidence type="ECO:0000256" key="2">
    <source>
        <dbReference type="ARBA" id="ARBA00010742"/>
    </source>
</evidence>
<proteinExistence type="inferred from homology"/>
<dbReference type="EMBL" id="JBHSIS010000007">
    <property type="protein sequence ID" value="MFC4855440.1"/>
    <property type="molecule type" value="Genomic_DNA"/>
</dbReference>
<keyword evidence="7" id="KW-1185">Reference proteome</keyword>
<dbReference type="PROSITE" id="PS51257">
    <property type="entry name" value="PROKAR_LIPOPROTEIN"/>
    <property type="match status" value="1"/>
</dbReference>
<dbReference type="SUPFAM" id="SSF53850">
    <property type="entry name" value="Periplasmic binding protein-like II"/>
    <property type="match status" value="1"/>
</dbReference>
<gene>
    <name evidence="6" type="ORF">ACFPCV_18165</name>
</gene>
<evidence type="ECO:0000313" key="7">
    <source>
        <dbReference type="Proteomes" id="UP001595859"/>
    </source>
</evidence>
<dbReference type="Pfam" id="PF09084">
    <property type="entry name" value="NMT1"/>
    <property type="match status" value="1"/>
</dbReference>
<evidence type="ECO:0000256" key="1">
    <source>
        <dbReference type="ARBA" id="ARBA00004418"/>
    </source>
</evidence>
<feature type="chain" id="PRO_5046360000" evidence="4">
    <location>
        <begin position="28"/>
        <end position="319"/>
    </location>
</feature>
<organism evidence="6 7">
    <name type="scientific">Actinophytocola glycyrrhizae</name>
    <dbReference type="NCBI Taxonomy" id="2044873"/>
    <lineage>
        <taxon>Bacteria</taxon>
        <taxon>Bacillati</taxon>
        <taxon>Actinomycetota</taxon>
        <taxon>Actinomycetes</taxon>
        <taxon>Pseudonocardiales</taxon>
        <taxon>Pseudonocardiaceae</taxon>
    </lineage>
</organism>
<evidence type="ECO:0000256" key="3">
    <source>
        <dbReference type="ARBA" id="ARBA00022729"/>
    </source>
</evidence>
<evidence type="ECO:0000259" key="5">
    <source>
        <dbReference type="Pfam" id="PF09084"/>
    </source>
</evidence>
<dbReference type="PANTHER" id="PTHR30024:SF47">
    <property type="entry name" value="TAURINE-BINDING PERIPLASMIC PROTEIN"/>
    <property type="match status" value="1"/>
</dbReference>
<feature type="signal peptide" evidence="4">
    <location>
        <begin position="1"/>
        <end position="27"/>
    </location>
</feature>
<comment type="similarity">
    <text evidence="2">Belongs to the bacterial solute-binding protein SsuA/TauA family.</text>
</comment>
<comment type="caution">
    <text evidence="6">The sequence shown here is derived from an EMBL/GenBank/DDBJ whole genome shotgun (WGS) entry which is preliminary data.</text>
</comment>
<dbReference type="PANTHER" id="PTHR30024">
    <property type="entry name" value="ALIPHATIC SULFONATES-BINDING PROTEIN-RELATED"/>
    <property type="match status" value="1"/>
</dbReference>
<feature type="domain" description="SsuA/THI5-like" evidence="5">
    <location>
        <begin position="47"/>
        <end position="260"/>
    </location>
</feature>
<dbReference type="RefSeq" id="WP_378057385.1">
    <property type="nucleotide sequence ID" value="NZ_JBHSIS010000007.1"/>
</dbReference>